<dbReference type="RefSeq" id="WP_188752213.1">
    <property type="nucleotide sequence ID" value="NZ_BMIK01000011.1"/>
</dbReference>
<protein>
    <recommendedName>
        <fullName evidence="1">DUF5672 domain-containing protein</fullName>
    </recommendedName>
</protein>
<evidence type="ECO:0000313" key="2">
    <source>
        <dbReference type="EMBL" id="GGC36217.1"/>
    </source>
</evidence>
<dbReference type="EMBL" id="BMIK01000011">
    <property type="protein sequence ID" value="GGC36217.1"/>
    <property type="molecule type" value="Genomic_DNA"/>
</dbReference>
<dbReference type="Proteomes" id="UP000597338">
    <property type="component" value="Unassembled WGS sequence"/>
</dbReference>
<proteinExistence type="predicted"/>
<name>A0ABQ1M7E3_9SPHI</name>
<dbReference type="InterPro" id="IPR043729">
    <property type="entry name" value="DUF5672"/>
</dbReference>
<evidence type="ECO:0000259" key="1">
    <source>
        <dbReference type="Pfam" id="PF18922"/>
    </source>
</evidence>
<dbReference type="Pfam" id="PF18922">
    <property type="entry name" value="DUF5672"/>
    <property type="match status" value="1"/>
</dbReference>
<accession>A0ABQ1M7E3</accession>
<sequence length="223" mass="25914">MLQLKDVTLVGVDCVNIERLILAAEISQKEINFGAIKLLSSIRCNSPYIIPIEPLKTVEQYSEFMIKKLYQYIDTPFALVIQWDGFVLNPKGWRNQFLSYDYIGAPWNDKCVGNGGFSLRSRSLLKALSEDNTISQFHPEDFIICRVHRQHLEKQGFLFADDETALKFSIESRPWDGQFGFHQTDISKSDFLSLLDKEWYSLMIESYINIHQCKINLQGQRNY</sequence>
<comment type="caution">
    <text evidence="2">The sequence shown here is derived from an EMBL/GenBank/DDBJ whole genome shotgun (WGS) entry which is preliminary data.</text>
</comment>
<organism evidence="2 3">
    <name type="scientific">Parapedobacter defluvii</name>
    <dbReference type="NCBI Taxonomy" id="2045106"/>
    <lineage>
        <taxon>Bacteria</taxon>
        <taxon>Pseudomonadati</taxon>
        <taxon>Bacteroidota</taxon>
        <taxon>Sphingobacteriia</taxon>
        <taxon>Sphingobacteriales</taxon>
        <taxon>Sphingobacteriaceae</taxon>
        <taxon>Parapedobacter</taxon>
    </lineage>
</organism>
<evidence type="ECO:0000313" key="3">
    <source>
        <dbReference type="Proteomes" id="UP000597338"/>
    </source>
</evidence>
<feature type="domain" description="DUF5672" evidence="1">
    <location>
        <begin position="51"/>
        <end position="174"/>
    </location>
</feature>
<reference evidence="3" key="1">
    <citation type="journal article" date="2019" name="Int. J. Syst. Evol. Microbiol.">
        <title>The Global Catalogue of Microorganisms (GCM) 10K type strain sequencing project: providing services to taxonomists for standard genome sequencing and annotation.</title>
        <authorList>
            <consortium name="The Broad Institute Genomics Platform"/>
            <consortium name="The Broad Institute Genome Sequencing Center for Infectious Disease"/>
            <person name="Wu L."/>
            <person name="Ma J."/>
        </authorList>
    </citation>
    <scope>NUCLEOTIDE SEQUENCE [LARGE SCALE GENOMIC DNA]</scope>
    <source>
        <strain evidence="3">CGMCC 1.15342</strain>
    </source>
</reference>
<gene>
    <name evidence="2" type="ORF">GCM10011386_30440</name>
</gene>
<keyword evidence="3" id="KW-1185">Reference proteome</keyword>